<dbReference type="Proteomes" id="UP000290289">
    <property type="component" value="Chromosome 12"/>
</dbReference>
<feature type="transmembrane region" description="Helical" evidence="1">
    <location>
        <begin position="66"/>
        <end position="93"/>
    </location>
</feature>
<evidence type="ECO:0000313" key="3">
    <source>
        <dbReference type="Proteomes" id="UP000290289"/>
    </source>
</evidence>
<comment type="caution">
    <text evidence="2">The sequence shown here is derived from an EMBL/GenBank/DDBJ whole genome shotgun (WGS) entry which is preliminary data.</text>
</comment>
<reference evidence="2 3" key="1">
    <citation type="submission" date="2018-10" db="EMBL/GenBank/DDBJ databases">
        <title>A high-quality apple genome assembly.</title>
        <authorList>
            <person name="Hu J."/>
        </authorList>
    </citation>
    <scope>NUCLEOTIDE SEQUENCE [LARGE SCALE GENOMIC DNA]</scope>
    <source>
        <strain evidence="3">cv. HFTH1</strain>
        <tissue evidence="2">Young leaf</tissue>
    </source>
</reference>
<accession>A0A498IIP9</accession>
<evidence type="ECO:0000256" key="1">
    <source>
        <dbReference type="SAM" id="Phobius"/>
    </source>
</evidence>
<protein>
    <submittedName>
        <fullName evidence="2">Uncharacterized protein</fullName>
    </submittedName>
</protein>
<keyword evidence="1" id="KW-1133">Transmembrane helix</keyword>
<dbReference type="SMR" id="A0A498IIP9"/>
<keyword evidence="1" id="KW-0472">Membrane</keyword>
<gene>
    <name evidence="2" type="ORF">DVH24_036258</name>
</gene>
<keyword evidence="3" id="KW-1185">Reference proteome</keyword>
<name>A0A498IIP9_MALDO</name>
<proteinExistence type="predicted"/>
<keyword evidence="1" id="KW-0812">Transmembrane</keyword>
<dbReference type="EMBL" id="RDQH01000338">
    <property type="protein sequence ID" value="RXH81917.1"/>
    <property type="molecule type" value="Genomic_DNA"/>
</dbReference>
<dbReference type="STRING" id="3750.A0A498IIP9"/>
<organism evidence="2 3">
    <name type="scientific">Malus domestica</name>
    <name type="common">Apple</name>
    <name type="synonym">Pyrus malus</name>
    <dbReference type="NCBI Taxonomy" id="3750"/>
    <lineage>
        <taxon>Eukaryota</taxon>
        <taxon>Viridiplantae</taxon>
        <taxon>Streptophyta</taxon>
        <taxon>Embryophyta</taxon>
        <taxon>Tracheophyta</taxon>
        <taxon>Spermatophyta</taxon>
        <taxon>Magnoliopsida</taxon>
        <taxon>eudicotyledons</taxon>
        <taxon>Gunneridae</taxon>
        <taxon>Pentapetalae</taxon>
        <taxon>rosids</taxon>
        <taxon>fabids</taxon>
        <taxon>Rosales</taxon>
        <taxon>Rosaceae</taxon>
        <taxon>Amygdaloideae</taxon>
        <taxon>Maleae</taxon>
        <taxon>Malus</taxon>
    </lineage>
</organism>
<sequence>MGNCQGFHESWVRSQVLESNQKPDIDPYVPIRKYQTQISCSKPLSAAVAAIHHHRRRDFRLERKSLIVLGLISLLKSTAIATGVSSTLAAMGISPFKASSIMPFLQVSKWLPNNWKVDKGGTLCMDEVAEASQLGGWVRVAYEIMEGVYRLQRRERRVVRVQKKEKREGVRVAEERMEGDGA</sequence>
<evidence type="ECO:0000313" key="2">
    <source>
        <dbReference type="EMBL" id="RXH81917.1"/>
    </source>
</evidence>
<dbReference type="AlphaFoldDB" id="A0A498IIP9"/>